<dbReference type="AlphaFoldDB" id="A0A0A1ZNP5"/>
<comment type="caution">
    <text evidence="3">The sequence shown here is derived from an EMBL/GenBank/DDBJ whole genome shotgun (WGS) entry which is preliminary data.</text>
</comment>
<reference evidence="4" key="1">
    <citation type="journal article" date="2014" name="Sci. Data">
        <title>Genomes of diverse isolates of the marine cyanobacterium Prochlorococcus.</title>
        <authorList>
            <person name="Biller S."/>
            <person name="Berube P."/>
            <person name="Thompson J."/>
            <person name="Kelly L."/>
            <person name="Roggensack S."/>
            <person name="Awad L."/>
            <person name="Roache-Johnson K."/>
            <person name="Ding H."/>
            <person name="Giovannoni S.J."/>
            <person name="Moore L.R."/>
            <person name="Chisholm S.W."/>
        </authorList>
    </citation>
    <scope>NUCLEOTIDE SEQUENCE [LARGE SCALE GENOMIC DNA]</scope>
</reference>
<dbReference type="EMBL" id="JNAJ01000018">
    <property type="protein sequence ID" value="KGF90121.1"/>
    <property type="molecule type" value="Genomic_DNA"/>
</dbReference>
<dbReference type="PANTHER" id="PTHR43364:SF4">
    <property type="entry name" value="NAD(P)-LINKED OXIDOREDUCTASE SUPERFAMILY PROTEIN"/>
    <property type="match status" value="1"/>
</dbReference>
<dbReference type="Gene3D" id="3.20.20.100">
    <property type="entry name" value="NADP-dependent oxidoreductase domain"/>
    <property type="match status" value="1"/>
</dbReference>
<dbReference type="InterPro" id="IPR050523">
    <property type="entry name" value="AKR_Detox_Biosynth"/>
</dbReference>
<accession>A0A0A1ZNP5</accession>
<dbReference type="RefSeq" id="WP_032514790.1">
    <property type="nucleotide sequence ID" value="NZ_JNAJ01000018.1"/>
</dbReference>
<keyword evidence="1" id="KW-0560">Oxidoreductase</keyword>
<gene>
    <name evidence="3" type="ORF">EU93_1985</name>
</gene>
<evidence type="ECO:0000256" key="1">
    <source>
        <dbReference type="ARBA" id="ARBA00023002"/>
    </source>
</evidence>
<evidence type="ECO:0000259" key="2">
    <source>
        <dbReference type="Pfam" id="PF00248"/>
    </source>
</evidence>
<proteinExistence type="predicted"/>
<dbReference type="Proteomes" id="UP000030491">
    <property type="component" value="Unassembled WGS sequence"/>
</dbReference>
<dbReference type="InterPro" id="IPR036812">
    <property type="entry name" value="NAD(P)_OxRdtase_dom_sf"/>
</dbReference>
<protein>
    <submittedName>
        <fullName evidence="3">Aldo/keto reductase family</fullName>
    </submittedName>
</protein>
<evidence type="ECO:0000313" key="4">
    <source>
        <dbReference type="Proteomes" id="UP000030491"/>
    </source>
</evidence>
<dbReference type="PANTHER" id="PTHR43364">
    <property type="entry name" value="NADH-SPECIFIC METHYLGLYOXAL REDUCTASE-RELATED"/>
    <property type="match status" value="1"/>
</dbReference>
<dbReference type="SUPFAM" id="SSF51430">
    <property type="entry name" value="NAD(P)-linked oxidoreductase"/>
    <property type="match status" value="1"/>
</dbReference>
<evidence type="ECO:0000313" key="3">
    <source>
        <dbReference type="EMBL" id="KGF90121.1"/>
    </source>
</evidence>
<dbReference type="OrthoDB" id="9809990at2"/>
<sequence length="327" mass="37876">MFFQNSKVKKRIGLGTWSWGNKLFWNYQTSNDNDLSETFNEALNRGIDLFDTADSYGTGTLNGRSESLLGKFLVDTSIAKKKRIQIATKLAPYPWRIGNKGFNKSFLNSLERLNNKLDIVQLHWSTAKYNPWQELQFLDNLCDLLDQGFNFQIGLSNIGPQRLKILIKHLSKRDKKLKSVQIQFSLLAPDLLKQNQVKKICDENNIDFFAYSPLCFGILCIDPEKDEKRDCTVLRNALFENYKKPTHELRRCLKNIAMERSVSQSQVAINWCCYQGAIPLVGMRKKSQVIDISNVFKWNLTKNEFQLLQEVSRNCLKKMPRNPFSSI</sequence>
<name>A0A0A1ZNP5_PROMR</name>
<feature type="domain" description="NADP-dependent oxidoreductase" evidence="2">
    <location>
        <begin position="11"/>
        <end position="312"/>
    </location>
</feature>
<dbReference type="InterPro" id="IPR023210">
    <property type="entry name" value="NADP_OxRdtase_dom"/>
</dbReference>
<dbReference type="GO" id="GO:0016491">
    <property type="term" value="F:oxidoreductase activity"/>
    <property type="evidence" value="ECO:0007669"/>
    <property type="project" value="UniProtKB-KW"/>
</dbReference>
<organism evidence="3 4">
    <name type="scientific">Prochlorococcus marinus str. MIT 9116</name>
    <dbReference type="NCBI Taxonomy" id="167544"/>
    <lineage>
        <taxon>Bacteria</taxon>
        <taxon>Bacillati</taxon>
        <taxon>Cyanobacteriota</taxon>
        <taxon>Cyanophyceae</taxon>
        <taxon>Synechococcales</taxon>
        <taxon>Prochlorococcaceae</taxon>
        <taxon>Prochlorococcus</taxon>
    </lineage>
</organism>
<dbReference type="Pfam" id="PF00248">
    <property type="entry name" value="Aldo_ket_red"/>
    <property type="match status" value="1"/>
</dbReference>